<dbReference type="OrthoDB" id="4269629at2"/>
<dbReference type="SUPFAM" id="SSF53474">
    <property type="entry name" value="alpha/beta-Hydrolases"/>
    <property type="match status" value="1"/>
</dbReference>
<protein>
    <submittedName>
        <fullName evidence="4">Dipeptidyl aminopeptidase/acylaminoacyl peptidase</fullName>
    </submittedName>
</protein>
<dbReference type="PANTHER" id="PTHR42776:SF27">
    <property type="entry name" value="DIPEPTIDYL PEPTIDASE FAMILY MEMBER 6"/>
    <property type="match status" value="1"/>
</dbReference>
<dbReference type="GO" id="GO:0004177">
    <property type="term" value="F:aminopeptidase activity"/>
    <property type="evidence" value="ECO:0007669"/>
    <property type="project" value="UniProtKB-KW"/>
</dbReference>
<gene>
    <name evidence="4" type="ORF">SAMN06296058_2884</name>
</gene>
<evidence type="ECO:0000256" key="2">
    <source>
        <dbReference type="SAM" id="SignalP"/>
    </source>
</evidence>
<keyword evidence="1" id="KW-0378">Hydrolase</keyword>
<proteinExistence type="predicted"/>
<dbReference type="SUPFAM" id="SSF82171">
    <property type="entry name" value="DPP6 N-terminal domain-like"/>
    <property type="match status" value="1"/>
</dbReference>
<keyword evidence="5" id="KW-1185">Reference proteome</keyword>
<dbReference type="PANTHER" id="PTHR42776">
    <property type="entry name" value="SERINE PEPTIDASE S9 FAMILY MEMBER"/>
    <property type="match status" value="1"/>
</dbReference>
<accession>A0A1T5LPX2</accession>
<dbReference type="EMBL" id="FUZV01000002">
    <property type="protein sequence ID" value="SKC78000.1"/>
    <property type="molecule type" value="Genomic_DNA"/>
</dbReference>
<evidence type="ECO:0000313" key="4">
    <source>
        <dbReference type="EMBL" id="SKC78000.1"/>
    </source>
</evidence>
<reference evidence="4 5" key="1">
    <citation type="submission" date="2017-02" db="EMBL/GenBank/DDBJ databases">
        <authorList>
            <person name="Peterson S.W."/>
        </authorList>
    </citation>
    <scope>NUCLEOTIDE SEQUENCE [LARGE SCALE GENOMIC DNA]</scope>
    <source>
        <strain evidence="4 5">P15</strain>
    </source>
</reference>
<name>A0A1T5LPX2_9GAMM</name>
<organism evidence="4 5">
    <name type="scientific">Pseudoxanthomonas indica</name>
    <dbReference type="NCBI Taxonomy" id="428993"/>
    <lineage>
        <taxon>Bacteria</taxon>
        <taxon>Pseudomonadati</taxon>
        <taxon>Pseudomonadota</taxon>
        <taxon>Gammaproteobacteria</taxon>
        <taxon>Lysobacterales</taxon>
        <taxon>Lysobacteraceae</taxon>
        <taxon>Pseudoxanthomonas</taxon>
    </lineage>
</organism>
<dbReference type="GO" id="GO:0004252">
    <property type="term" value="F:serine-type endopeptidase activity"/>
    <property type="evidence" value="ECO:0007669"/>
    <property type="project" value="TreeGrafter"/>
</dbReference>
<dbReference type="GO" id="GO:0006508">
    <property type="term" value="P:proteolysis"/>
    <property type="evidence" value="ECO:0007669"/>
    <property type="project" value="InterPro"/>
</dbReference>
<dbReference type="Gene3D" id="3.40.50.1820">
    <property type="entry name" value="alpha/beta hydrolase"/>
    <property type="match status" value="1"/>
</dbReference>
<keyword evidence="4" id="KW-0645">Protease</keyword>
<keyword evidence="4" id="KW-0031">Aminopeptidase</keyword>
<dbReference type="InterPro" id="IPR001375">
    <property type="entry name" value="Peptidase_S9_cat"/>
</dbReference>
<sequence>MSINAWKWAALLGGLVVAPAWAQVIPVEDFSKDYEFSDVSISPDGKYVAMGVPAANGTETQLQIVPLDGSASVQALRFTKQQHVTDIVWASDEQIVVSRAEKEPLREQLVSRGELMSSDIRGKNQEVLFAYIPDDGIRAGRRKDQGFAEVDMVLRNEPGSLLVNFTCWRSVCGEENPTVIYKVDARTGSRKEVERSPQPAVFWYDRTGRARLRKTTDKEDNPVLFYRPTAASDWESVPKTLAGFTFGGVSFEADGNTAYGVISDNREPGKMYRVDFASGTRTLLAGRDDVQIGQVLRAGRDGVPFGVTYDADKPSVRYFDNGSEWAKLHSGLLKAFSGKMITLVDFSGDNRKVLFGAWSDRVPPAYYVLDRDTNKVQMIGEVAPWFKAESMATTRPIEFTAPDGLKLFGFYTSRSNAAGPQPMVVVPHGGPYGVYDSWGFDRDAQFLASRGYAVLQINFRGSGGRGDKFEKLGYREWGGKMMDDIAAGVRWTVENKLADANRICIYGSSFGGYAALMNPIRYPDLYKCAIGYVGVYDLKVMHEEGDITERKAGRRYLDRVLGNDEATLIANSPARNVAKIKVPVMLVQGKLDRRVPMDQFNALESSFKKAGVPVETMVVSGEGHGFVKPENITELNKRVAAFLDRHIGPGTAAAPASTSPPVAQTQN</sequence>
<feature type="chain" id="PRO_5013046844" evidence="2">
    <location>
        <begin position="23"/>
        <end position="667"/>
    </location>
</feature>
<keyword evidence="2" id="KW-0732">Signal</keyword>
<dbReference type="STRING" id="428993.SAMN06296058_2884"/>
<dbReference type="InterPro" id="IPR029058">
    <property type="entry name" value="AB_hydrolase_fold"/>
</dbReference>
<evidence type="ECO:0000256" key="1">
    <source>
        <dbReference type="ARBA" id="ARBA00022801"/>
    </source>
</evidence>
<evidence type="ECO:0000313" key="5">
    <source>
        <dbReference type="Proteomes" id="UP000190341"/>
    </source>
</evidence>
<dbReference type="RefSeq" id="WP_139381573.1">
    <property type="nucleotide sequence ID" value="NZ_BMCL01000001.1"/>
</dbReference>
<evidence type="ECO:0000259" key="3">
    <source>
        <dbReference type="Pfam" id="PF00326"/>
    </source>
</evidence>
<dbReference type="AlphaFoldDB" id="A0A1T5LPX2"/>
<dbReference type="Pfam" id="PF00326">
    <property type="entry name" value="Peptidase_S9"/>
    <property type="match status" value="1"/>
</dbReference>
<feature type="domain" description="Peptidase S9 prolyl oligopeptidase catalytic" evidence="3">
    <location>
        <begin position="438"/>
        <end position="648"/>
    </location>
</feature>
<dbReference type="Proteomes" id="UP000190341">
    <property type="component" value="Unassembled WGS sequence"/>
</dbReference>
<feature type="signal peptide" evidence="2">
    <location>
        <begin position="1"/>
        <end position="22"/>
    </location>
</feature>